<feature type="signal peptide" evidence="2">
    <location>
        <begin position="1"/>
        <end position="31"/>
    </location>
</feature>
<evidence type="ECO:0000256" key="1">
    <source>
        <dbReference type="SAM" id="MobiDB-lite"/>
    </source>
</evidence>
<dbReference type="EMBL" id="BAAAPE010000002">
    <property type="protein sequence ID" value="GAA2066986.1"/>
    <property type="molecule type" value="Genomic_DNA"/>
</dbReference>
<dbReference type="Gene3D" id="2.160.20.10">
    <property type="entry name" value="Single-stranded right-handed beta-helix, Pectin lyase-like"/>
    <property type="match status" value="1"/>
</dbReference>
<accession>A0ABN2VNS7</accession>
<dbReference type="InterPro" id="IPR012334">
    <property type="entry name" value="Pectin_lyas_fold"/>
</dbReference>
<gene>
    <name evidence="3" type="ORF">GCM10009801_13950</name>
</gene>
<feature type="compositionally biased region" description="Polar residues" evidence="1">
    <location>
        <begin position="36"/>
        <end position="52"/>
    </location>
</feature>
<reference evidence="3 4" key="1">
    <citation type="journal article" date="2019" name="Int. J. Syst. Evol. Microbiol.">
        <title>The Global Catalogue of Microorganisms (GCM) 10K type strain sequencing project: providing services to taxonomists for standard genome sequencing and annotation.</title>
        <authorList>
            <consortium name="The Broad Institute Genomics Platform"/>
            <consortium name="The Broad Institute Genome Sequencing Center for Infectious Disease"/>
            <person name="Wu L."/>
            <person name="Ma J."/>
        </authorList>
    </citation>
    <scope>NUCLEOTIDE SEQUENCE [LARGE SCALE GENOMIC DNA]</scope>
    <source>
        <strain evidence="3 4">JCM 15478</strain>
    </source>
</reference>
<organism evidence="3 4">
    <name type="scientific">Streptomyces albiaxialis</name>
    <dbReference type="NCBI Taxonomy" id="329523"/>
    <lineage>
        <taxon>Bacteria</taxon>
        <taxon>Bacillati</taxon>
        <taxon>Actinomycetota</taxon>
        <taxon>Actinomycetes</taxon>
        <taxon>Kitasatosporales</taxon>
        <taxon>Streptomycetaceae</taxon>
        <taxon>Streptomyces</taxon>
    </lineage>
</organism>
<name>A0ABN2VNS7_9ACTN</name>
<dbReference type="InterPro" id="IPR011050">
    <property type="entry name" value="Pectin_lyase_fold/virulence"/>
</dbReference>
<feature type="region of interest" description="Disordered" evidence="1">
    <location>
        <begin position="36"/>
        <end position="55"/>
    </location>
</feature>
<evidence type="ECO:0000256" key="2">
    <source>
        <dbReference type="SAM" id="SignalP"/>
    </source>
</evidence>
<evidence type="ECO:0000313" key="3">
    <source>
        <dbReference type="EMBL" id="GAA2066986.1"/>
    </source>
</evidence>
<feature type="chain" id="PRO_5046845015" description="Right handed beta helix domain-containing protein" evidence="2">
    <location>
        <begin position="32"/>
        <end position="568"/>
    </location>
</feature>
<evidence type="ECO:0008006" key="5">
    <source>
        <dbReference type="Google" id="ProtNLM"/>
    </source>
</evidence>
<proteinExistence type="predicted"/>
<dbReference type="RefSeq" id="WP_344525122.1">
    <property type="nucleotide sequence ID" value="NZ_BAAAPE010000002.1"/>
</dbReference>
<sequence>MMTRSPRTPLLLATALAALMPALVLSGPARAASTTYHVDNRSGSGCTDSGPGSAQRPWCTFAPVNARTYAAGDRILLARGAAWKEGMKLRGSGTAAAPVEVSAYGSGARPRILKGASDYGVSLYNPSHWAVRNLEIDGRGAKKLTYGVVASYKGPEGIGHEGLTFSDLYVHHTHMGVRVGGDAVPATDQWAVKGVRMRGITGKHNGVSIAFGDSKGRKHFIQDTVLTDLDLNNDDGAPAPLPEECPNALTLQSMTRVTVMDSVVSHAGGCPVRTGTTGIYLGHVADVDLTNNIVAFTQQTGSPDQSGVNYEGWTDDVAVRGSLLTGNVRWGVGLQGIHADGPNTRVTVESNAIVDNGRPPVASLGDDSRTDGVIRGNLWKGDSLTDTVSGGSFDKIAVSGNAGPTGEGRVWYAARDFATGQGLNQWRYQHSPDGGATWKDLTYQNGDGSWRPSAGALPVLSKWRWHPVGGKGLVARTWTAPRDGTVAIRGQAAKADLGGDGVRVQIRHGDRQVLTPHGLSGGNRVGIGTSVDALPVKAGDTLRFIVDPGAAGDTAHDTTSWAPVVGYL</sequence>
<keyword evidence="2" id="KW-0732">Signal</keyword>
<evidence type="ECO:0000313" key="4">
    <source>
        <dbReference type="Proteomes" id="UP001500016"/>
    </source>
</evidence>
<keyword evidence="4" id="KW-1185">Reference proteome</keyword>
<dbReference type="SUPFAM" id="SSF51126">
    <property type="entry name" value="Pectin lyase-like"/>
    <property type="match status" value="1"/>
</dbReference>
<dbReference type="Proteomes" id="UP001500016">
    <property type="component" value="Unassembled WGS sequence"/>
</dbReference>
<dbReference type="SMART" id="SM00710">
    <property type="entry name" value="PbH1"/>
    <property type="match status" value="6"/>
</dbReference>
<comment type="caution">
    <text evidence="3">The sequence shown here is derived from an EMBL/GenBank/DDBJ whole genome shotgun (WGS) entry which is preliminary data.</text>
</comment>
<dbReference type="InterPro" id="IPR006626">
    <property type="entry name" value="PbH1"/>
</dbReference>
<protein>
    <recommendedName>
        <fullName evidence="5">Right handed beta helix domain-containing protein</fullName>
    </recommendedName>
</protein>